<reference evidence="20" key="1">
    <citation type="journal article" date="2020" name="Nat. Commun.">
        <title>Genome assembly of wild tea tree DASZ reveals pedigree and selection history of tea varieties.</title>
        <authorList>
            <person name="Zhang W."/>
            <person name="Zhang Y."/>
            <person name="Qiu H."/>
            <person name="Guo Y."/>
            <person name="Wan H."/>
            <person name="Zhang X."/>
            <person name="Scossa F."/>
            <person name="Alseekh S."/>
            <person name="Zhang Q."/>
            <person name="Wang P."/>
            <person name="Xu L."/>
            <person name="Schmidt M.H."/>
            <person name="Jia X."/>
            <person name="Li D."/>
            <person name="Zhu A."/>
            <person name="Guo F."/>
            <person name="Chen W."/>
            <person name="Ni D."/>
            <person name="Usadel B."/>
            <person name="Fernie A.R."/>
            <person name="Wen W."/>
        </authorList>
    </citation>
    <scope>NUCLEOTIDE SEQUENCE [LARGE SCALE GENOMIC DNA]</scope>
    <source>
        <strain evidence="20">cv. G240</strain>
    </source>
</reference>
<evidence type="ECO:0000256" key="9">
    <source>
        <dbReference type="ARBA" id="ARBA00022741"/>
    </source>
</evidence>
<dbReference type="Gene3D" id="3.30.930.10">
    <property type="entry name" value="Bira Bifunctional Protein, Domain 2"/>
    <property type="match status" value="1"/>
</dbReference>
<keyword evidence="9 15" id="KW-0547">Nucleotide-binding</keyword>
<reference evidence="19 20" key="2">
    <citation type="submission" date="2020-07" db="EMBL/GenBank/DDBJ databases">
        <title>Genome assembly of wild tea tree DASZ reveals pedigree and selection history of tea varieties.</title>
        <authorList>
            <person name="Zhang W."/>
        </authorList>
    </citation>
    <scope>NUCLEOTIDE SEQUENCE [LARGE SCALE GENOMIC DNA]</scope>
    <source>
        <strain evidence="20">cv. G240</strain>
        <tissue evidence="19">Leaf</tissue>
    </source>
</reference>
<dbReference type="InterPro" id="IPR009000">
    <property type="entry name" value="Transl_B-barrel_sf"/>
</dbReference>
<dbReference type="InterPro" id="IPR002318">
    <property type="entry name" value="Ala-tRNA-lgiase_IIc"/>
</dbReference>
<evidence type="ECO:0000313" key="19">
    <source>
        <dbReference type="EMBL" id="KAF5951566.1"/>
    </source>
</evidence>
<dbReference type="PANTHER" id="PTHR11777">
    <property type="entry name" value="ALANYL-TRNA SYNTHETASE"/>
    <property type="match status" value="1"/>
</dbReference>
<dbReference type="GO" id="GO:0005739">
    <property type="term" value="C:mitochondrion"/>
    <property type="evidence" value="ECO:0007669"/>
    <property type="project" value="UniProtKB-SubCell"/>
</dbReference>
<comment type="function">
    <text evidence="15">Catalyzes the attachment of alanine to tRNA(Ala) in a two-step reaction: alanine is first activated by ATP to form Ala-AMP and then transferred to the acceptor end of tRNA(Ala). Also edits incorrectly charged tRNA(Ala) via its editing domain.</text>
</comment>
<dbReference type="GO" id="GO:0005874">
    <property type="term" value="C:microtubule"/>
    <property type="evidence" value="ECO:0007669"/>
    <property type="project" value="UniProtKB-KW"/>
</dbReference>
<keyword evidence="8" id="KW-0493">Microtubule</keyword>
<keyword evidence="12 15" id="KW-0648">Protein biosynthesis</keyword>
<dbReference type="NCBIfam" id="TIGR00344">
    <property type="entry name" value="alaS"/>
    <property type="match status" value="1"/>
</dbReference>
<evidence type="ECO:0000256" key="7">
    <source>
        <dbReference type="ARBA" id="ARBA00022598"/>
    </source>
</evidence>
<evidence type="ECO:0000256" key="14">
    <source>
        <dbReference type="ARBA" id="ARBA00023212"/>
    </source>
</evidence>
<dbReference type="Pfam" id="PF01411">
    <property type="entry name" value="tRNA-synt_2c"/>
    <property type="match status" value="1"/>
</dbReference>
<evidence type="ECO:0000256" key="11">
    <source>
        <dbReference type="ARBA" id="ARBA00022884"/>
    </source>
</evidence>
<evidence type="ECO:0000256" key="10">
    <source>
        <dbReference type="ARBA" id="ARBA00022840"/>
    </source>
</evidence>
<feature type="compositionally biased region" description="Low complexity" evidence="17">
    <location>
        <begin position="728"/>
        <end position="742"/>
    </location>
</feature>
<keyword evidence="5 15" id="KW-0963">Cytoplasm</keyword>
<protein>
    <recommendedName>
        <fullName evidence="15">Alanine--tRNA ligase</fullName>
        <ecNumber evidence="15">6.1.1.7</ecNumber>
    </recommendedName>
    <alternativeName>
        <fullName evidence="15">Alanyl-tRNA synthetase</fullName>
        <shortName evidence="15">AlaRS</shortName>
    </alternativeName>
</protein>
<evidence type="ECO:0000259" key="18">
    <source>
        <dbReference type="PROSITE" id="PS50860"/>
    </source>
</evidence>
<dbReference type="PROSITE" id="PS50860">
    <property type="entry name" value="AA_TRNA_LIGASE_II_ALA"/>
    <property type="match status" value="1"/>
</dbReference>
<dbReference type="InterPro" id="IPR045864">
    <property type="entry name" value="aa-tRNA-synth_II/BPL/LPL"/>
</dbReference>
<accession>A0A7J7HI19</accession>
<evidence type="ECO:0000256" key="2">
    <source>
        <dbReference type="ARBA" id="ARBA00004245"/>
    </source>
</evidence>
<organism evidence="19 20">
    <name type="scientific">Camellia sinensis</name>
    <name type="common">Tea plant</name>
    <name type="synonym">Thea sinensis</name>
    <dbReference type="NCBI Taxonomy" id="4442"/>
    <lineage>
        <taxon>Eukaryota</taxon>
        <taxon>Viridiplantae</taxon>
        <taxon>Streptophyta</taxon>
        <taxon>Embryophyta</taxon>
        <taxon>Tracheophyta</taxon>
        <taxon>Spermatophyta</taxon>
        <taxon>Magnoliopsida</taxon>
        <taxon>eudicotyledons</taxon>
        <taxon>Gunneridae</taxon>
        <taxon>Pentapetalae</taxon>
        <taxon>asterids</taxon>
        <taxon>Ericales</taxon>
        <taxon>Theaceae</taxon>
        <taxon>Camellia</taxon>
    </lineage>
</organism>
<evidence type="ECO:0000256" key="1">
    <source>
        <dbReference type="ARBA" id="ARBA00001947"/>
    </source>
</evidence>
<keyword evidence="14" id="KW-0206">Cytoskeleton</keyword>
<dbReference type="GO" id="GO:0005829">
    <property type="term" value="C:cytosol"/>
    <property type="evidence" value="ECO:0007669"/>
    <property type="project" value="TreeGrafter"/>
</dbReference>
<dbReference type="InterPro" id="IPR050058">
    <property type="entry name" value="Ala-tRNA_ligase"/>
</dbReference>
<evidence type="ECO:0000256" key="8">
    <source>
        <dbReference type="ARBA" id="ARBA00022701"/>
    </source>
</evidence>
<proteinExistence type="inferred from homology"/>
<evidence type="ECO:0000313" key="20">
    <source>
        <dbReference type="Proteomes" id="UP000593564"/>
    </source>
</evidence>
<feature type="region of interest" description="Disordered" evidence="17">
    <location>
        <begin position="1148"/>
        <end position="1184"/>
    </location>
</feature>
<dbReference type="InterPro" id="IPR018162">
    <property type="entry name" value="Ala-tRNA-ligase_IIc_anticod-bd"/>
</dbReference>
<dbReference type="Proteomes" id="UP000593564">
    <property type="component" value="Unassembled WGS sequence"/>
</dbReference>
<evidence type="ECO:0000256" key="6">
    <source>
        <dbReference type="ARBA" id="ARBA00022555"/>
    </source>
</evidence>
<evidence type="ECO:0000256" key="17">
    <source>
        <dbReference type="SAM" id="MobiDB-lite"/>
    </source>
</evidence>
<dbReference type="SUPFAM" id="SSF101353">
    <property type="entry name" value="Putative anticodon-binding domain of alanyl-tRNA synthetase (AlaRS)"/>
    <property type="match status" value="1"/>
</dbReference>
<keyword evidence="16" id="KW-0175">Coiled coil</keyword>
<keyword evidence="11 15" id="KW-0694">RNA-binding</keyword>
<comment type="subcellular location">
    <subcellularLocation>
        <location evidence="2">Cytoplasm</location>
        <location evidence="2">Cytoskeleton</location>
    </subcellularLocation>
    <subcellularLocation>
        <location evidence="15">Mitochondrion</location>
    </subcellularLocation>
    <subcellularLocation>
        <location evidence="15">Cytoplasm</location>
    </subcellularLocation>
</comment>
<gene>
    <name evidence="19" type="ORF">HYC85_009510</name>
</gene>
<keyword evidence="20" id="KW-1185">Reference proteome</keyword>
<keyword evidence="13 15" id="KW-0030">Aminoacyl-tRNA synthetase</keyword>
<evidence type="ECO:0000256" key="13">
    <source>
        <dbReference type="ARBA" id="ARBA00023146"/>
    </source>
</evidence>
<comment type="caution">
    <text evidence="15">Lacks conserved residue(s) required for the propagation of feature annotation.</text>
</comment>
<comment type="caution">
    <text evidence="19">The sequence shown here is derived from an EMBL/GenBank/DDBJ whole genome shotgun (WGS) entry which is preliminary data.</text>
</comment>
<dbReference type="InterPro" id="IPR018164">
    <property type="entry name" value="Ala-tRNA-synth_IIc_N"/>
</dbReference>
<feature type="region of interest" description="Disordered" evidence="17">
    <location>
        <begin position="1079"/>
        <end position="1103"/>
    </location>
</feature>
<dbReference type="GO" id="GO:0070143">
    <property type="term" value="P:mitochondrial alanyl-tRNA aminoacylation"/>
    <property type="evidence" value="ECO:0007669"/>
    <property type="project" value="UniProtKB-UniRule"/>
</dbReference>
<comment type="similarity">
    <text evidence="3">Belongs to the TPX2 family.</text>
</comment>
<keyword evidence="15" id="KW-0496">Mitochondrion</keyword>
<dbReference type="InterPro" id="IPR018165">
    <property type="entry name" value="Ala-tRNA-synth_IIc_core"/>
</dbReference>
<dbReference type="GO" id="GO:0000049">
    <property type="term" value="F:tRNA binding"/>
    <property type="evidence" value="ECO:0007669"/>
    <property type="project" value="UniProtKB-KW"/>
</dbReference>
<dbReference type="HAMAP" id="MF_00036_B">
    <property type="entry name" value="Ala_tRNA_synth_B"/>
    <property type="match status" value="1"/>
</dbReference>
<feature type="domain" description="Alanyl-transfer RNA synthetases family profile" evidence="18">
    <location>
        <begin position="62"/>
        <end position="605"/>
    </location>
</feature>
<comment type="similarity">
    <text evidence="4 15">Belongs to the class-II aminoacyl-tRNA synthetase family.</text>
</comment>
<dbReference type="FunFam" id="2.40.30.130:FF:000007">
    <property type="entry name" value="Probable alanine--tRNA ligase, chloroplastic"/>
    <property type="match status" value="1"/>
</dbReference>
<dbReference type="EMBL" id="JACBKZ010000004">
    <property type="protein sequence ID" value="KAF5951566.1"/>
    <property type="molecule type" value="Genomic_DNA"/>
</dbReference>
<dbReference type="PRINTS" id="PR00980">
    <property type="entry name" value="TRNASYNTHALA"/>
</dbReference>
<dbReference type="SUPFAM" id="SSF55681">
    <property type="entry name" value="Class II aaRS and biotin synthetases"/>
    <property type="match status" value="1"/>
</dbReference>
<feature type="region of interest" description="Disordered" evidence="17">
    <location>
        <begin position="984"/>
        <end position="1025"/>
    </location>
</feature>
<feature type="region of interest" description="Disordered" evidence="17">
    <location>
        <begin position="852"/>
        <end position="877"/>
    </location>
</feature>
<dbReference type="GO" id="GO:0005524">
    <property type="term" value="F:ATP binding"/>
    <property type="evidence" value="ECO:0007669"/>
    <property type="project" value="UniProtKB-UniRule"/>
</dbReference>
<dbReference type="InterPro" id="IPR027329">
    <property type="entry name" value="TPX2_C"/>
</dbReference>
<keyword evidence="6 15" id="KW-0820">tRNA-binding</keyword>
<evidence type="ECO:0000256" key="12">
    <source>
        <dbReference type="ARBA" id="ARBA00022917"/>
    </source>
</evidence>
<keyword evidence="7 15" id="KW-0436">Ligase</keyword>
<comment type="domain">
    <text evidence="15">Consists of three domains; the N-terminal catalytic domain, the editing domain and the C-terminal C-Ala domain. The editing domain removes incorrectly charged amino acids, while the C-Ala domain, along with tRNA(Ala), serves as a bridge to cooperatively bring together the editing and aminoacylation centers thus stimulating deacylation of misacylated tRNAs.</text>
</comment>
<sequence>MKGLKMELSLHCIHGAKPLLPFLTSRPISRYQPRCQLALSIGAYKFFSICLPNDIKTFSGYLLSASIQPMTEELVEDKSKDVPTSRKVLPSASLVPDDPTVLLTIAGMLQFKPIFLGKVPRQVPCATTSQRCIRTNDVENVGRTSRHHTFFEMLGNFSFGDYFKKEAIKWAWELTTLEYVRVCIASRKSMVTVYEDDDEAFEMWHDEVGVPVERIKRMGEEDNFWTSGVTGPCGPCSELYYDFHPERGHSDVDLGDDTRFVEFYNLVFMQYNRTDDGSLEPLKQKNIDTGLGLELMARILQKVPNNYETDLIFPIIEKASELANVSYALADDSMKTNLKIIGDHLHAIVYLLSDGVVPSNIGRGYVVRQLIRRAVRTGRLVGIKGDIEEAFLPTIAEKVIDLSTHIDSDIKTRAFLILEELKREELQFVQTLERGEKLLDQMLADALSSAQENSTAPCLSGKDAFLLYDTYGFPVEITREVADERGVNIDMNSFDIEMENQRRQSQATHNAVKLEVEDGGDQAENIRDTEFLGYDALSTRAVVEALLVNGKPVLQVSEGSEVEVFLNRTPFYAESGGQIGDNGFLFIPEAGNQQTAVIEIKDVKKSVEQGIASGIRRIEAVAGEAFIEYINARDNYMKQLCSAPLSKEHLIVSNVFIIKIHSAKVKAEDVPARVETLLEELRMARNEISAIRAKAAVHRASIIANNVFARSSIRDAVVGGRKLEGRKSSSGKSGVGSSSHPGYNVKNTTLCASLNKDVTPDNNQNAMRAPQANCDKVRKSNMSKESTAKTRDLTFKSGCGSKIIAAAKSAHLETAKSKVNKVVHSKATRLHRVNAQDSVTGATKANDKVGVNKYNRLGNGKENVTSQRPNTGAGGTVQQVQIVTKQKSIVPKVNKVVHSKATRLHGVNAQDSVTGGTKANDKVGVNKYNGLGNGKENVTSQRSNTGAGGTVQQVQILTEQKSTVPKVNKVVHSKATRLHGVNAQDSVTGGTKANDKVGVNKYNRLGNGKENVTSQRPNTGAGGTVQQVQIVTKQKSIVPKTQDPEIAENIDTVVAPPRKNVVEPVDQWAFLPKLLTIPKGSDQTDEKQSEDVGDDDDDKKGMKWALPGLQQPKVSETLISSSFFPSDFFVISESLGLDLHVSSSLDGSHGSFTISNRTSGGGHKSRRNSSESSGTFGGSRWKKKQLKATYQKPFKLRTEQRGRYKEEEFVKKLQQMMMEEEKQRIPITQGLPWTTDEPECLVKPAVKEITRPVDLVLHSDVRAVKRAEFDQQLAKKMSLVEQYREKRERQQKLAEEEEIRRLRKELIPKAQLMPYFDRPFIPRRSMKHCTIPREPKFHIPPQHKKIKRGMC</sequence>
<comment type="cofactor">
    <cofactor evidence="1">
        <name>Zn(2+)</name>
        <dbReference type="ChEBI" id="CHEBI:29105"/>
    </cofactor>
</comment>
<comment type="catalytic activity">
    <reaction evidence="15">
        <text>tRNA(Ala) + L-alanine + ATP = L-alanyl-tRNA(Ala) + AMP + diphosphate</text>
        <dbReference type="Rhea" id="RHEA:12540"/>
        <dbReference type="Rhea" id="RHEA-COMP:9657"/>
        <dbReference type="Rhea" id="RHEA-COMP:9923"/>
        <dbReference type="ChEBI" id="CHEBI:30616"/>
        <dbReference type="ChEBI" id="CHEBI:33019"/>
        <dbReference type="ChEBI" id="CHEBI:57972"/>
        <dbReference type="ChEBI" id="CHEBI:78442"/>
        <dbReference type="ChEBI" id="CHEBI:78497"/>
        <dbReference type="ChEBI" id="CHEBI:456215"/>
        <dbReference type="EC" id="6.1.1.7"/>
    </reaction>
</comment>
<dbReference type="PANTHER" id="PTHR11777:SF9">
    <property type="entry name" value="ALANINE--TRNA LIGASE, CYTOPLASMIC"/>
    <property type="match status" value="1"/>
</dbReference>
<dbReference type="SUPFAM" id="SSF50447">
    <property type="entry name" value="Translation proteins"/>
    <property type="match status" value="1"/>
</dbReference>
<keyword evidence="10 15" id="KW-0067">ATP-binding</keyword>
<dbReference type="GO" id="GO:0008270">
    <property type="term" value="F:zinc ion binding"/>
    <property type="evidence" value="ECO:0007669"/>
    <property type="project" value="UniProtKB-UniRule"/>
</dbReference>
<evidence type="ECO:0000256" key="3">
    <source>
        <dbReference type="ARBA" id="ARBA00005885"/>
    </source>
</evidence>
<evidence type="ECO:0000256" key="16">
    <source>
        <dbReference type="SAM" id="Coils"/>
    </source>
</evidence>
<comment type="subunit">
    <text evidence="15">Monomer.</text>
</comment>
<dbReference type="CDD" id="cd00673">
    <property type="entry name" value="AlaRS_core"/>
    <property type="match status" value="1"/>
</dbReference>
<dbReference type="GO" id="GO:0004813">
    <property type="term" value="F:alanine-tRNA ligase activity"/>
    <property type="evidence" value="ECO:0007669"/>
    <property type="project" value="UniProtKB-UniRule"/>
</dbReference>
<dbReference type="Pfam" id="PF06886">
    <property type="entry name" value="TPX2"/>
    <property type="match status" value="1"/>
</dbReference>
<feature type="coiled-coil region" evidence="16">
    <location>
        <begin position="1276"/>
        <end position="1305"/>
    </location>
</feature>
<evidence type="ECO:0000256" key="15">
    <source>
        <dbReference type="HAMAP-Rule" id="MF_03133"/>
    </source>
</evidence>
<dbReference type="Gene3D" id="2.40.30.130">
    <property type="match status" value="1"/>
</dbReference>
<name>A0A7J7HI19_CAMSI</name>
<evidence type="ECO:0000256" key="5">
    <source>
        <dbReference type="ARBA" id="ARBA00022490"/>
    </source>
</evidence>
<feature type="compositionally biased region" description="Polar residues" evidence="17">
    <location>
        <begin position="1148"/>
        <end position="1158"/>
    </location>
</feature>
<dbReference type="InterPro" id="IPR023033">
    <property type="entry name" value="Ala_tRNA_ligase_euk/bac"/>
</dbReference>
<feature type="region of interest" description="Disordered" evidence="17">
    <location>
        <begin position="723"/>
        <end position="742"/>
    </location>
</feature>
<dbReference type="GO" id="GO:0002161">
    <property type="term" value="F:aminoacyl-tRNA deacylase activity"/>
    <property type="evidence" value="ECO:0007669"/>
    <property type="project" value="TreeGrafter"/>
</dbReference>
<dbReference type="EC" id="6.1.1.7" evidence="15"/>
<evidence type="ECO:0000256" key="4">
    <source>
        <dbReference type="ARBA" id="ARBA00008226"/>
    </source>
</evidence>
<dbReference type="FunFam" id="3.30.930.10:FF:000004">
    <property type="entry name" value="Alanine--tRNA ligase"/>
    <property type="match status" value="1"/>
</dbReference>